<proteinExistence type="predicted"/>
<sequence>MLTGCVSIPTPRAEYLADCSISYPPDRTLTNGDVVRLAEEREFDVRRCNLDKAALRAWFEAQCAGWRKRCVAPKD</sequence>
<dbReference type="EMBL" id="LR778216">
    <property type="protein sequence ID" value="CAB1282909.1"/>
    <property type="molecule type" value="Genomic_DNA"/>
</dbReference>
<name>A0A6F8ZKM5_9CAUD</name>
<reference evidence="1 2" key="1">
    <citation type="submission" date="2020-03" db="EMBL/GenBank/DDBJ databases">
        <authorList>
            <person name="Ansaldi M."/>
            <person name="Clavijo F."/>
        </authorList>
    </citation>
    <scope>NUCLEOTIDE SEQUENCE [LARGE SCALE GENOMIC DNA]</scope>
</reference>
<keyword evidence="2" id="KW-1185">Reference proteome</keyword>
<organism evidence="1 2">
    <name type="scientific">Xylella phage Cota</name>
    <dbReference type="NCBI Taxonomy" id="2699877"/>
    <lineage>
        <taxon>Viruses</taxon>
        <taxon>Duplodnaviria</taxon>
        <taxon>Heunggongvirae</taxon>
        <taxon>Uroviricota</taxon>
        <taxon>Caudoviricetes</taxon>
        <taxon>Autographivirales</taxon>
        <taxon>Autonotataviridae</taxon>
        <taxon>Cotavirus</taxon>
        <taxon>Cotavirus cota</taxon>
    </lineage>
</organism>
<dbReference type="InterPro" id="IPR058979">
    <property type="entry name" value="LysC-like"/>
</dbReference>
<evidence type="ECO:0000313" key="1">
    <source>
        <dbReference type="EMBL" id="CAB1282909.1"/>
    </source>
</evidence>
<accession>A0A6F8ZKM5</accession>
<evidence type="ECO:0000313" key="2">
    <source>
        <dbReference type="Proteomes" id="UP000501273"/>
    </source>
</evidence>
<protein>
    <submittedName>
        <fullName evidence="1">HPutative phage o-spanin protein</fullName>
    </submittedName>
</protein>
<dbReference type="Proteomes" id="UP000501273">
    <property type="component" value="Chromosome"/>
</dbReference>
<dbReference type="Pfam" id="PF23793">
    <property type="entry name" value="LysC"/>
    <property type="match status" value="1"/>
</dbReference>